<feature type="compositionally biased region" description="Basic and acidic residues" evidence="1">
    <location>
        <begin position="70"/>
        <end position="83"/>
    </location>
</feature>
<name>A0A7J5Y3T9_DISMA</name>
<keyword evidence="3" id="KW-1185">Reference proteome</keyword>
<proteinExistence type="predicted"/>
<evidence type="ECO:0000313" key="2">
    <source>
        <dbReference type="EMBL" id="KAF3844086.1"/>
    </source>
</evidence>
<feature type="compositionally biased region" description="Basic and acidic residues" evidence="1">
    <location>
        <begin position="123"/>
        <end position="132"/>
    </location>
</feature>
<protein>
    <submittedName>
        <fullName evidence="2">Uncharacterized protein</fullName>
    </submittedName>
</protein>
<evidence type="ECO:0000256" key="1">
    <source>
        <dbReference type="SAM" id="MobiDB-lite"/>
    </source>
</evidence>
<gene>
    <name evidence="2" type="ORF">F7725_016134</name>
</gene>
<evidence type="ECO:0000313" key="3">
    <source>
        <dbReference type="Proteomes" id="UP000518266"/>
    </source>
</evidence>
<dbReference type="AlphaFoldDB" id="A0A7J5Y3T9"/>
<sequence length="462" mass="50996">MAEQDQLMTKKGGLSFVEARRVTAGVAGVVVVEIGQIASGNAAALEVRRVAVGVAVSSDLERVEEQVAEKANEAQHGAFRDGLIDDEGEEDGVNPKKGNEGLCPGVPPAPGVQSEGQQGVFDQDGHGSQDERCEQVHVDVVPHAVQLPGAELTVSKTHLIVVCENERDTMSRTFVQLQSKSKAKRRHTWDIPLTLGGWGWFQVTNEQYNPEAVEEERLPLDLSSLKTSITDRSSTEFQVTNEQYNPEAVEEERLPLDLSSLKTSKQTVLLPRGYSLVDYPDTDEEDEDFIQNCDEGNPKLRITEDVLIFRVMKVRSALRPQSLKELPSGREEPVAVRFKQISQGPMYLRQIVKKNMFQIPEKEKAQTSRLAPLIMDSGTELGQEHRAAERIMEGTLNADHVVYTVALHTLTLMMVVSCPAEADRCADLVEIVHQDVTGQGKPTRVNLNGPQFTSLMVGDINI</sequence>
<reference evidence="2 3" key="1">
    <citation type="submission" date="2020-03" db="EMBL/GenBank/DDBJ databases">
        <title>Dissostichus mawsoni Genome sequencing and assembly.</title>
        <authorList>
            <person name="Park H."/>
        </authorList>
    </citation>
    <scope>NUCLEOTIDE SEQUENCE [LARGE SCALE GENOMIC DNA]</scope>
    <source>
        <strain evidence="2">DM0001</strain>
        <tissue evidence="2">Muscle</tissue>
    </source>
</reference>
<accession>A0A7J5Y3T9</accession>
<comment type="caution">
    <text evidence="2">The sequence shown here is derived from an EMBL/GenBank/DDBJ whole genome shotgun (WGS) entry which is preliminary data.</text>
</comment>
<organism evidence="2 3">
    <name type="scientific">Dissostichus mawsoni</name>
    <name type="common">Antarctic cod</name>
    <dbReference type="NCBI Taxonomy" id="36200"/>
    <lineage>
        <taxon>Eukaryota</taxon>
        <taxon>Metazoa</taxon>
        <taxon>Chordata</taxon>
        <taxon>Craniata</taxon>
        <taxon>Vertebrata</taxon>
        <taxon>Euteleostomi</taxon>
        <taxon>Actinopterygii</taxon>
        <taxon>Neopterygii</taxon>
        <taxon>Teleostei</taxon>
        <taxon>Neoteleostei</taxon>
        <taxon>Acanthomorphata</taxon>
        <taxon>Eupercaria</taxon>
        <taxon>Perciformes</taxon>
        <taxon>Notothenioidei</taxon>
        <taxon>Nototheniidae</taxon>
        <taxon>Dissostichus</taxon>
    </lineage>
</organism>
<feature type="region of interest" description="Disordered" evidence="1">
    <location>
        <begin position="70"/>
        <end position="132"/>
    </location>
</feature>
<dbReference type="Proteomes" id="UP000518266">
    <property type="component" value="Unassembled WGS sequence"/>
</dbReference>
<dbReference type="EMBL" id="JAAKFY010000017">
    <property type="protein sequence ID" value="KAF3844086.1"/>
    <property type="molecule type" value="Genomic_DNA"/>
</dbReference>